<dbReference type="PANTHER" id="PTHR21503:SF52">
    <property type="entry name" value="F-BOX DOMAIN-CONTAINING PROTEIN"/>
    <property type="match status" value="1"/>
</dbReference>
<protein>
    <recommendedName>
        <fullName evidence="1">Sdz-33 F-box domain-containing protein</fullName>
    </recommendedName>
</protein>
<reference evidence="2" key="1">
    <citation type="submission" date="2007-07" db="EMBL/GenBank/DDBJ databases">
        <title>PCAP assembly of the Caenorhabditis remanei genome.</title>
        <authorList>
            <consortium name="The Caenorhabditis remanei Sequencing Consortium"/>
            <person name="Wilson R.K."/>
        </authorList>
    </citation>
    <scope>NUCLEOTIDE SEQUENCE [LARGE SCALE GENOMIC DNA]</scope>
    <source>
        <strain evidence="2">PB4641</strain>
    </source>
</reference>
<evidence type="ECO:0000313" key="2">
    <source>
        <dbReference type="EMBL" id="EFP04500.1"/>
    </source>
</evidence>
<dbReference type="PANTHER" id="PTHR21503">
    <property type="entry name" value="F-BOX-CONTAINING HYPOTHETICAL PROTEIN C.ELEGANS"/>
    <property type="match status" value="1"/>
</dbReference>
<feature type="domain" description="Sdz-33 F-box" evidence="1">
    <location>
        <begin position="97"/>
        <end position="151"/>
    </location>
</feature>
<proteinExistence type="predicted"/>
<dbReference type="Proteomes" id="UP000008281">
    <property type="component" value="Unassembled WGS sequence"/>
</dbReference>
<dbReference type="AlphaFoldDB" id="E3NLC2"/>
<organism evidence="3">
    <name type="scientific">Caenorhabditis remanei</name>
    <name type="common">Caenorhabditis vulgaris</name>
    <dbReference type="NCBI Taxonomy" id="31234"/>
    <lineage>
        <taxon>Eukaryota</taxon>
        <taxon>Metazoa</taxon>
        <taxon>Ecdysozoa</taxon>
        <taxon>Nematoda</taxon>
        <taxon>Chromadorea</taxon>
        <taxon>Rhabditida</taxon>
        <taxon>Rhabditina</taxon>
        <taxon>Rhabditomorpha</taxon>
        <taxon>Rhabditoidea</taxon>
        <taxon>Rhabditidae</taxon>
        <taxon>Peloderinae</taxon>
        <taxon>Caenorhabditis</taxon>
    </lineage>
</organism>
<sequence>MYCGHARVLQRTRYISKIFQCKFSISKNFNSDIYQPVVSELFDLQQEFKTLTIDLNVLKDRKLWDHISTKFGLVEDLSISSSFDPGFRPVLASWPQKIAIMNSDWFTLESFLACTCTRIKLGWSNFGNNDLDVILRKWKTGGFPNLERLMITSGKMKDNGEHILGMNWSELEGMVILSDDGSKKATIHTYFCSFKMSVTPI</sequence>
<dbReference type="EMBL" id="DS268883">
    <property type="protein sequence ID" value="EFP04500.1"/>
    <property type="molecule type" value="Genomic_DNA"/>
</dbReference>
<dbReference type="HOGENOM" id="CLU_028840_6_0_1"/>
<name>E3NLC2_CAERE</name>
<evidence type="ECO:0000259" key="1">
    <source>
        <dbReference type="Pfam" id="PF07735"/>
    </source>
</evidence>
<dbReference type="InParanoid" id="E3NLC2"/>
<accession>E3NLC2</accession>
<gene>
    <name evidence="2" type="ORF">CRE_24292</name>
</gene>
<dbReference type="Pfam" id="PF07735">
    <property type="entry name" value="FBA_2"/>
    <property type="match status" value="1"/>
</dbReference>
<dbReference type="InterPro" id="IPR012885">
    <property type="entry name" value="F-box_Sdz-33"/>
</dbReference>
<dbReference type="OrthoDB" id="10653207at2759"/>
<evidence type="ECO:0000313" key="3">
    <source>
        <dbReference type="Proteomes" id="UP000008281"/>
    </source>
</evidence>
<keyword evidence="3" id="KW-1185">Reference proteome</keyword>